<accession>A0A1Y5SBW3</accession>
<dbReference type="OrthoDB" id="7768315at2"/>
<name>A0A1Y5SBW3_9RHOB</name>
<proteinExistence type="predicted"/>
<gene>
    <name evidence="2" type="ORF">AQS8620_01291</name>
</gene>
<reference evidence="2 3" key="1">
    <citation type="submission" date="2017-03" db="EMBL/GenBank/DDBJ databases">
        <authorList>
            <person name="Afonso C.L."/>
            <person name="Miller P.J."/>
            <person name="Scott M.A."/>
            <person name="Spackman E."/>
            <person name="Goraichik I."/>
            <person name="Dimitrov K.M."/>
            <person name="Suarez D.L."/>
            <person name="Swayne D.E."/>
        </authorList>
    </citation>
    <scope>NUCLEOTIDE SEQUENCE [LARGE SCALE GENOMIC DNA]</scope>
    <source>
        <strain evidence="2 3">CECT 8620</strain>
    </source>
</reference>
<dbReference type="AlphaFoldDB" id="A0A1Y5SBW3"/>
<protein>
    <submittedName>
        <fullName evidence="2">Uncharacterized protein</fullName>
    </submittedName>
</protein>
<dbReference type="Proteomes" id="UP000193862">
    <property type="component" value="Unassembled WGS sequence"/>
</dbReference>
<organism evidence="2 3">
    <name type="scientific">Aquimixticola soesokkakensis</name>
    <dbReference type="NCBI Taxonomy" id="1519096"/>
    <lineage>
        <taxon>Bacteria</taxon>
        <taxon>Pseudomonadati</taxon>
        <taxon>Pseudomonadota</taxon>
        <taxon>Alphaproteobacteria</taxon>
        <taxon>Rhodobacterales</taxon>
        <taxon>Paracoccaceae</taxon>
        <taxon>Aquimixticola</taxon>
    </lineage>
</organism>
<feature type="transmembrane region" description="Helical" evidence="1">
    <location>
        <begin position="20"/>
        <end position="41"/>
    </location>
</feature>
<evidence type="ECO:0000256" key="1">
    <source>
        <dbReference type="SAM" id="Phobius"/>
    </source>
</evidence>
<keyword evidence="1" id="KW-0812">Transmembrane</keyword>
<evidence type="ECO:0000313" key="2">
    <source>
        <dbReference type="EMBL" id="SLN36430.1"/>
    </source>
</evidence>
<sequence>MTFSDFAPRVRTVAGLIRDASYLIVVVTPALGLMLYGLYVWNRDTIVSTVRSELGIEGLATRENVEQLSMRVGDLTAAVRTASGDDRVIRQPIGMSYVSEPVSVGQSVTLNLVLERTALGERCVFVGGQSLFADATNIVVSGSPVLPQRQIALTATRLRVVLDPPQTLLPGRIELYLALEYDCAGKRVFDRTDVVAYQLLAKG</sequence>
<keyword evidence="3" id="KW-1185">Reference proteome</keyword>
<keyword evidence="1" id="KW-0472">Membrane</keyword>
<evidence type="ECO:0000313" key="3">
    <source>
        <dbReference type="Proteomes" id="UP000193862"/>
    </source>
</evidence>
<keyword evidence="1" id="KW-1133">Transmembrane helix</keyword>
<dbReference type="RefSeq" id="WP_085836018.1">
    <property type="nucleotide sequence ID" value="NZ_FWFS01000004.1"/>
</dbReference>
<dbReference type="EMBL" id="FWFS01000004">
    <property type="protein sequence ID" value="SLN36430.1"/>
    <property type="molecule type" value="Genomic_DNA"/>
</dbReference>